<evidence type="ECO:0000313" key="2">
    <source>
        <dbReference type="Proteomes" id="UP000319576"/>
    </source>
</evidence>
<name>A0A517XR94_9BACT</name>
<dbReference type="InterPro" id="IPR038084">
    <property type="entry name" value="PduO/GlcC-like_sf"/>
</dbReference>
<organism evidence="1 2">
    <name type="scientific">Urbifossiella limnaea</name>
    <dbReference type="NCBI Taxonomy" id="2528023"/>
    <lineage>
        <taxon>Bacteria</taxon>
        <taxon>Pseudomonadati</taxon>
        <taxon>Planctomycetota</taxon>
        <taxon>Planctomycetia</taxon>
        <taxon>Gemmatales</taxon>
        <taxon>Gemmataceae</taxon>
        <taxon>Urbifossiella</taxon>
    </lineage>
</organism>
<dbReference type="KEGG" id="uli:ETAA1_19670"/>
<proteinExistence type="predicted"/>
<dbReference type="SUPFAM" id="SSF51120">
    <property type="entry name" value="beta-Roll"/>
    <property type="match status" value="1"/>
</dbReference>
<protein>
    <recommendedName>
        <fullName evidence="3">Calcium-binding protein</fullName>
    </recommendedName>
</protein>
<evidence type="ECO:0008006" key="3">
    <source>
        <dbReference type="Google" id="ProtNLM"/>
    </source>
</evidence>
<reference evidence="1 2" key="1">
    <citation type="submission" date="2019-02" db="EMBL/GenBank/DDBJ databases">
        <title>Deep-cultivation of Planctomycetes and their phenomic and genomic characterization uncovers novel biology.</title>
        <authorList>
            <person name="Wiegand S."/>
            <person name="Jogler M."/>
            <person name="Boedeker C."/>
            <person name="Pinto D."/>
            <person name="Vollmers J."/>
            <person name="Rivas-Marin E."/>
            <person name="Kohn T."/>
            <person name="Peeters S.H."/>
            <person name="Heuer A."/>
            <person name="Rast P."/>
            <person name="Oberbeckmann S."/>
            <person name="Bunk B."/>
            <person name="Jeske O."/>
            <person name="Meyerdierks A."/>
            <person name="Storesund J.E."/>
            <person name="Kallscheuer N."/>
            <person name="Luecker S."/>
            <person name="Lage O.M."/>
            <person name="Pohl T."/>
            <person name="Merkel B.J."/>
            <person name="Hornburger P."/>
            <person name="Mueller R.-W."/>
            <person name="Bruemmer F."/>
            <person name="Labrenz M."/>
            <person name="Spormann A.M."/>
            <person name="Op den Camp H."/>
            <person name="Overmann J."/>
            <person name="Amann R."/>
            <person name="Jetten M.S.M."/>
            <person name="Mascher T."/>
            <person name="Medema M.H."/>
            <person name="Devos D.P."/>
            <person name="Kaster A.-K."/>
            <person name="Ovreas L."/>
            <person name="Rohde M."/>
            <person name="Galperin M.Y."/>
            <person name="Jogler C."/>
        </authorList>
    </citation>
    <scope>NUCLEOTIDE SEQUENCE [LARGE SCALE GENOMIC DNA]</scope>
    <source>
        <strain evidence="1 2">ETA_A1</strain>
    </source>
</reference>
<dbReference type="InterPro" id="IPR011049">
    <property type="entry name" value="Serralysin-like_metalloprot_C"/>
</dbReference>
<dbReference type="RefSeq" id="WP_145236883.1">
    <property type="nucleotide sequence ID" value="NZ_CP036273.1"/>
</dbReference>
<dbReference type="Proteomes" id="UP000319576">
    <property type="component" value="Chromosome"/>
</dbReference>
<dbReference type="AlphaFoldDB" id="A0A517XR94"/>
<gene>
    <name evidence="1" type="ORF">ETAA1_19670</name>
</gene>
<dbReference type="Gene3D" id="2.150.10.10">
    <property type="entry name" value="Serralysin-like metalloprotease, C-terminal"/>
    <property type="match status" value="1"/>
</dbReference>
<dbReference type="EMBL" id="CP036273">
    <property type="protein sequence ID" value="QDU20024.1"/>
    <property type="molecule type" value="Genomic_DNA"/>
</dbReference>
<sequence length="791" mass="81579">MTDPRTEAGLLHVERLEPRDVPAVAALVDTTLAVAGTDGDDRIAVFLSGTDLVVYDGAAEIGRVASAAVTAIAIDGAGGNDVIKVDRSVTQPADLMGGAGNDKLVGGGGATGLTGDGGDDVLFGGAGMNTFNGDGGVNELIRVRPDDVVFPAAGDRILADAGPPLPAVTETITADEVNALLRRASAASASSDAIIVITDRNGRILGTRVESGVAPEITGNVDNLVFAIDGALAKARTGAFFGNNQAPLTSRTVQFISQSTITQREIESNPSITDPNSTQRGPGFVAATNVGNHFPPGIAFTPQVDLFQIEHTNRDSSVHPGDDGIKGTADDVALAQRFNIDPAFVPAGQALFAPESYGFASGVRPRAQSRGIATLPGGIPIYKNGQVVGGIGVFFPGKTGFATEENSSLSFTYDPTKPDRTLEAEWIAYAAVGGTVVSVTPGIEPSPVQFPLNGAALPAGFGLPTGRIDLVGIQLDIFGQGGAQEGTERVLQVGAVVGRGSPDDGANVPVDPGANGTPGDGDDVFLRGGVVVPEGWLVAPHDGDGISKADVERIITQSVVQSNLTRAAIRLPLGSRAKFVFAVTDRQGNVVGLFRQSDATVFSIDVAVAKARNVMYYADPAQLQPIDQVPGVPAGTAFTNRTFRYLGLPRFPEGIDGNPAGPFSQLYDDIAGTDYNTGRLVGPAKPASAYQSVVGYDSFNPGTNFRQQGNVLNQNGIVFFPGSAPLYKVAGATAVLSGGFGVSGDGVDQDDITTVAGQVGYDVLGAVLRADQVFFQGVRLPYQKGNRNPEG</sequence>
<dbReference type="PRINTS" id="PR00313">
    <property type="entry name" value="CABNDNGRPT"/>
</dbReference>
<dbReference type="SUPFAM" id="SSF143744">
    <property type="entry name" value="GlcG-like"/>
    <property type="match status" value="2"/>
</dbReference>
<dbReference type="OrthoDB" id="231510at2"/>
<keyword evidence="2" id="KW-1185">Reference proteome</keyword>
<accession>A0A517XR94</accession>
<evidence type="ECO:0000313" key="1">
    <source>
        <dbReference type="EMBL" id="QDU20024.1"/>
    </source>
</evidence>
<dbReference type="Gene3D" id="3.30.450.150">
    <property type="entry name" value="Haem-degrading domain"/>
    <property type="match status" value="3"/>
</dbReference>